<keyword evidence="7" id="KW-1185">Reference proteome</keyword>
<evidence type="ECO:0000313" key="7">
    <source>
        <dbReference type="Proteomes" id="UP000276417"/>
    </source>
</evidence>
<organism evidence="6 7">
    <name type="scientific">Deinococcus psychrotolerans</name>
    <dbReference type="NCBI Taxonomy" id="2489213"/>
    <lineage>
        <taxon>Bacteria</taxon>
        <taxon>Thermotogati</taxon>
        <taxon>Deinococcota</taxon>
        <taxon>Deinococci</taxon>
        <taxon>Deinococcales</taxon>
        <taxon>Deinococcaceae</taxon>
        <taxon>Deinococcus</taxon>
    </lineage>
</organism>
<keyword evidence="4" id="KW-0998">Cell outer membrane</keyword>
<evidence type="ECO:0000256" key="1">
    <source>
        <dbReference type="ARBA" id="ARBA00004203"/>
    </source>
</evidence>
<name>A0A3G8YH66_9DEIO</name>
<sequence>MNRDEGFTLIEVLIAVVLVGLVVGSVIISSVNLSNVNARTQLQSLEVSAARAVALHFAATLPTPGQVLSGPVSRIIALNDLSEEQRNLMSRFGYTLSSTSNQLTLTIARLDVHPDPNTLNLVMQQR</sequence>
<evidence type="ECO:0000313" key="6">
    <source>
        <dbReference type="EMBL" id="AZI44305.1"/>
    </source>
</evidence>
<dbReference type="Proteomes" id="UP000276417">
    <property type="component" value="Chromosome 2"/>
</dbReference>
<gene>
    <name evidence="6" type="ORF">EHF33_15560</name>
</gene>
<dbReference type="AlphaFoldDB" id="A0A3G8YH66"/>
<dbReference type="NCBIfam" id="TIGR02532">
    <property type="entry name" value="IV_pilin_GFxxxE"/>
    <property type="match status" value="1"/>
</dbReference>
<dbReference type="GO" id="GO:0042597">
    <property type="term" value="C:periplasmic space"/>
    <property type="evidence" value="ECO:0007669"/>
    <property type="project" value="UniProtKB-SubCell"/>
</dbReference>
<keyword evidence="3" id="KW-0574">Periplasm</keyword>
<protein>
    <submittedName>
        <fullName evidence="6">Prepilin-type N-terminal cleavage/methylation domain-containing protein</fullName>
    </submittedName>
</protein>
<dbReference type="EMBL" id="CP034184">
    <property type="protein sequence ID" value="AZI44305.1"/>
    <property type="molecule type" value="Genomic_DNA"/>
</dbReference>
<evidence type="ECO:0000256" key="4">
    <source>
        <dbReference type="ARBA" id="ARBA00023237"/>
    </source>
</evidence>
<feature type="transmembrane region" description="Helical" evidence="5">
    <location>
        <begin position="12"/>
        <end position="33"/>
    </location>
</feature>
<accession>A0A3G8YH66</accession>
<keyword evidence="5" id="KW-1133">Transmembrane helix</keyword>
<dbReference type="SUPFAM" id="SSF54523">
    <property type="entry name" value="Pili subunits"/>
    <property type="match status" value="1"/>
</dbReference>
<dbReference type="InterPro" id="IPR012902">
    <property type="entry name" value="N_methyl_site"/>
</dbReference>
<comment type="subcellular location">
    <subcellularLocation>
        <location evidence="1">Cell outer membrane</location>
        <topology evidence="1">Single-pass membrane protein</topology>
    </subcellularLocation>
    <subcellularLocation>
        <location evidence="2">Periplasm</location>
    </subcellularLocation>
</comment>
<reference evidence="6 7" key="1">
    <citation type="submission" date="2018-11" db="EMBL/GenBank/DDBJ databases">
        <title>Deinococcus shelandsis sp. nov., isolated from South Shetland Islands soil of Antarctica.</title>
        <authorList>
            <person name="Tian J."/>
        </authorList>
    </citation>
    <scope>NUCLEOTIDE SEQUENCE [LARGE SCALE GENOMIC DNA]</scope>
    <source>
        <strain evidence="6 7">S14-83T</strain>
    </source>
</reference>
<dbReference type="KEGG" id="dph:EHF33_15560"/>
<dbReference type="GO" id="GO:0009279">
    <property type="term" value="C:cell outer membrane"/>
    <property type="evidence" value="ECO:0007669"/>
    <property type="project" value="UniProtKB-SubCell"/>
</dbReference>
<dbReference type="PROSITE" id="PS00409">
    <property type="entry name" value="PROKAR_NTER_METHYL"/>
    <property type="match status" value="1"/>
</dbReference>
<evidence type="ECO:0000256" key="5">
    <source>
        <dbReference type="SAM" id="Phobius"/>
    </source>
</evidence>
<dbReference type="RefSeq" id="WP_124873814.1">
    <property type="nucleotide sequence ID" value="NZ_CP034184.1"/>
</dbReference>
<evidence type="ECO:0000256" key="2">
    <source>
        <dbReference type="ARBA" id="ARBA00004418"/>
    </source>
</evidence>
<proteinExistence type="predicted"/>
<keyword evidence="5" id="KW-0472">Membrane</keyword>
<dbReference type="Pfam" id="PF07963">
    <property type="entry name" value="N_methyl"/>
    <property type="match status" value="1"/>
</dbReference>
<evidence type="ECO:0000256" key="3">
    <source>
        <dbReference type="ARBA" id="ARBA00022764"/>
    </source>
</evidence>
<dbReference type="InterPro" id="IPR045584">
    <property type="entry name" value="Pilin-like"/>
</dbReference>
<keyword evidence="5" id="KW-0812">Transmembrane</keyword>